<evidence type="ECO:0000256" key="8">
    <source>
        <dbReference type="ARBA" id="ARBA00023136"/>
    </source>
</evidence>
<feature type="transmembrane region" description="Helical" evidence="9">
    <location>
        <begin position="85"/>
        <end position="112"/>
    </location>
</feature>
<comment type="subcellular location">
    <subcellularLocation>
        <location evidence="1">Cell inner membrane</location>
        <topology evidence="1">Multi-pass membrane protein</topology>
    </subcellularLocation>
    <subcellularLocation>
        <location evidence="9">Cell membrane</location>
        <topology evidence="9">Multi-pass membrane protein</topology>
    </subcellularLocation>
</comment>
<evidence type="ECO:0000256" key="2">
    <source>
        <dbReference type="ARBA" id="ARBA00007783"/>
    </source>
</evidence>
<reference evidence="11 12" key="1">
    <citation type="submission" date="2020-07" db="EMBL/GenBank/DDBJ databases">
        <title>Sequencing the genomes of 1000 actinobacteria strains.</title>
        <authorList>
            <person name="Klenk H.-P."/>
        </authorList>
    </citation>
    <scope>NUCLEOTIDE SEQUENCE [LARGE SCALE GENOMIC DNA]</scope>
    <source>
        <strain evidence="11 12">DSM 42178</strain>
    </source>
</reference>
<feature type="transmembrane region" description="Helical" evidence="9">
    <location>
        <begin position="124"/>
        <end position="148"/>
    </location>
</feature>
<dbReference type="GO" id="GO:0140359">
    <property type="term" value="F:ABC-type transporter activity"/>
    <property type="evidence" value="ECO:0007669"/>
    <property type="project" value="InterPro"/>
</dbReference>
<feature type="transmembrane region" description="Helical" evidence="9">
    <location>
        <begin position="193"/>
        <end position="211"/>
    </location>
</feature>
<evidence type="ECO:0000256" key="3">
    <source>
        <dbReference type="ARBA" id="ARBA00022448"/>
    </source>
</evidence>
<dbReference type="EMBL" id="JACBZD010000001">
    <property type="protein sequence ID" value="NYI07459.1"/>
    <property type="molecule type" value="Genomic_DNA"/>
</dbReference>
<keyword evidence="5" id="KW-0997">Cell inner membrane</keyword>
<evidence type="ECO:0000256" key="7">
    <source>
        <dbReference type="ARBA" id="ARBA00022989"/>
    </source>
</evidence>
<dbReference type="InterPro" id="IPR013525">
    <property type="entry name" value="ABC2_TM"/>
</dbReference>
<evidence type="ECO:0000259" key="10">
    <source>
        <dbReference type="PROSITE" id="PS51012"/>
    </source>
</evidence>
<sequence length="279" mass="30307">MTQTETPPPHTRFRRRITLAGTARELWGARELVRALAERDLRARYKQAVLGVGWAVMTPLLLMTVFTLVFSRVARVDTDGVPYPLFAYLGLISWTFFMTSVNQGAMSLATNLSLLNKVYCPREVFPIATLLVAGVDMLISLGVLALLFAVLTTAPAVTSLWAPLLLLIQIAFTLGVALILSVLVVYLRDVRHLLPVVMQIGLFATPVAYRLDSVPEAWRLPYVAVNPLGGVIDGYRSAVLYGHAPDAALTTTAAAGALTVLVLGYLLFKKLETGIADVA</sequence>
<feature type="transmembrane region" description="Helical" evidence="9">
    <location>
        <begin position="160"/>
        <end position="186"/>
    </location>
</feature>
<dbReference type="Pfam" id="PF01061">
    <property type="entry name" value="ABC2_membrane"/>
    <property type="match status" value="1"/>
</dbReference>
<dbReference type="GO" id="GO:0015920">
    <property type="term" value="P:lipopolysaccharide transport"/>
    <property type="evidence" value="ECO:0007669"/>
    <property type="project" value="TreeGrafter"/>
</dbReference>
<accession>A0A852ZZ84</accession>
<evidence type="ECO:0000256" key="4">
    <source>
        <dbReference type="ARBA" id="ARBA00022475"/>
    </source>
</evidence>
<keyword evidence="4 9" id="KW-1003">Cell membrane</keyword>
<dbReference type="AlphaFoldDB" id="A0A852ZZ84"/>
<feature type="transmembrane region" description="Helical" evidence="9">
    <location>
        <begin position="48"/>
        <end position="73"/>
    </location>
</feature>
<dbReference type="PANTHER" id="PTHR30413:SF8">
    <property type="entry name" value="TRANSPORT PERMEASE PROTEIN"/>
    <property type="match status" value="1"/>
</dbReference>
<dbReference type="PROSITE" id="PS51012">
    <property type="entry name" value="ABC_TM2"/>
    <property type="match status" value="1"/>
</dbReference>
<dbReference type="PANTHER" id="PTHR30413">
    <property type="entry name" value="INNER MEMBRANE TRANSPORT PERMEASE"/>
    <property type="match status" value="1"/>
</dbReference>
<organism evidence="11 12">
    <name type="scientific">Allostreptomyces psammosilenae</name>
    <dbReference type="NCBI Taxonomy" id="1892865"/>
    <lineage>
        <taxon>Bacteria</taxon>
        <taxon>Bacillati</taxon>
        <taxon>Actinomycetota</taxon>
        <taxon>Actinomycetes</taxon>
        <taxon>Kitasatosporales</taxon>
        <taxon>Streptomycetaceae</taxon>
        <taxon>Allostreptomyces</taxon>
    </lineage>
</organism>
<dbReference type="RefSeq" id="WP_179815867.1">
    <property type="nucleotide sequence ID" value="NZ_JACBZD010000001.1"/>
</dbReference>
<keyword evidence="6 9" id="KW-0812">Transmembrane</keyword>
<feature type="transmembrane region" description="Helical" evidence="9">
    <location>
        <begin position="247"/>
        <end position="268"/>
    </location>
</feature>
<dbReference type="Proteomes" id="UP000567795">
    <property type="component" value="Unassembled WGS sequence"/>
</dbReference>
<dbReference type="InterPro" id="IPR047817">
    <property type="entry name" value="ABC2_TM_bact-type"/>
</dbReference>
<keyword evidence="8 9" id="KW-0472">Membrane</keyword>
<gene>
    <name evidence="11" type="ORF">FHU37_004402</name>
</gene>
<proteinExistence type="inferred from homology"/>
<comment type="caution">
    <text evidence="11">The sequence shown here is derived from an EMBL/GenBank/DDBJ whole genome shotgun (WGS) entry which is preliminary data.</text>
</comment>
<keyword evidence="12" id="KW-1185">Reference proteome</keyword>
<comment type="similarity">
    <text evidence="2 9">Belongs to the ABC-2 integral membrane protein family.</text>
</comment>
<feature type="domain" description="ABC transmembrane type-2" evidence="10">
    <location>
        <begin position="50"/>
        <end position="271"/>
    </location>
</feature>
<evidence type="ECO:0000256" key="1">
    <source>
        <dbReference type="ARBA" id="ARBA00004429"/>
    </source>
</evidence>
<evidence type="ECO:0000313" key="11">
    <source>
        <dbReference type="EMBL" id="NYI07459.1"/>
    </source>
</evidence>
<evidence type="ECO:0000313" key="12">
    <source>
        <dbReference type="Proteomes" id="UP000567795"/>
    </source>
</evidence>
<keyword evidence="3 9" id="KW-0813">Transport</keyword>
<evidence type="ECO:0000256" key="6">
    <source>
        <dbReference type="ARBA" id="ARBA00022692"/>
    </source>
</evidence>
<protein>
    <recommendedName>
        <fullName evidence="9">Transport permease protein</fullName>
    </recommendedName>
</protein>
<evidence type="ECO:0000256" key="9">
    <source>
        <dbReference type="RuleBase" id="RU361157"/>
    </source>
</evidence>
<keyword evidence="7 9" id="KW-1133">Transmembrane helix</keyword>
<evidence type="ECO:0000256" key="5">
    <source>
        <dbReference type="ARBA" id="ARBA00022519"/>
    </source>
</evidence>
<dbReference type="GO" id="GO:0005886">
    <property type="term" value="C:plasma membrane"/>
    <property type="evidence" value="ECO:0007669"/>
    <property type="project" value="UniProtKB-SubCell"/>
</dbReference>
<name>A0A852ZZ84_9ACTN</name>